<gene>
    <name evidence="1" type="ORF">CIPAW_09G154700</name>
</gene>
<sequence>MLSQFFLIAWSLWHRRNKGAIEHVLLDPFQVANPFINTYKPGLPVRIEPSFSMQRVECWQAPPSGFCKLNVDTALFFYLKKAGVGVVLRDGKGEVIMAVSKAEDELHDPESVELLAMSWGL</sequence>
<reference evidence="1" key="1">
    <citation type="submission" date="2020-12" db="EMBL/GenBank/DDBJ databases">
        <title>WGS assembly of Carya illinoinensis cv. Pawnee.</title>
        <authorList>
            <person name="Platts A."/>
            <person name="Shu S."/>
            <person name="Wright S."/>
            <person name="Barry K."/>
            <person name="Edger P."/>
            <person name="Pires J.C."/>
            <person name="Schmutz J."/>
        </authorList>
    </citation>
    <scope>NUCLEOTIDE SEQUENCE</scope>
    <source>
        <tissue evidence="1">Leaf</tissue>
    </source>
</reference>
<dbReference type="EMBL" id="CM031817">
    <property type="protein sequence ID" value="KAG6642651.1"/>
    <property type="molecule type" value="Genomic_DNA"/>
</dbReference>
<dbReference type="Proteomes" id="UP000811609">
    <property type="component" value="Chromosome 9"/>
</dbReference>
<dbReference type="AlphaFoldDB" id="A0A8T1PM98"/>
<protein>
    <recommendedName>
        <fullName evidence="3">RNase H type-1 domain-containing protein</fullName>
    </recommendedName>
</protein>
<evidence type="ECO:0000313" key="1">
    <source>
        <dbReference type="EMBL" id="KAG6642651.1"/>
    </source>
</evidence>
<dbReference type="PANTHER" id="PTHR47723">
    <property type="entry name" value="OS05G0353850 PROTEIN"/>
    <property type="match status" value="1"/>
</dbReference>
<comment type="caution">
    <text evidence="1">The sequence shown here is derived from an EMBL/GenBank/DDBJ whole genome shotgun (WGS) entry which is preliminary data.</text>
</comment>
<accession>A0A8T1PM98</accession>
<evidence type="ECO:0008006" key="3">
    <source>
        <dbReference type="Google" id="ProtNLM"/>
    </source>
</evidence>
<dbReference type="OrthoDB" id="1906820at2759"/>
<keyword evidence="2" id="KW-1185">Reference proteome</keyword>
<organism evidence="1 2">
    <name type="scientific">Carya illinoinensis</name>
    <name type="common">Pecan</name>
    <dbReference type="NCBI Taxonomy" id="32201"/>
    <lineage>
        <taxon>Eukaryota</taxon>
        <taxon>Viridiplantae</taxon>
        <taxon>Streptophyta</taxon>
        <taxon>Embryophyta</taxon>
        <taxon>Tracheophyta</taxon>
        <taxon>Spermatophyta</taxon>
        <taxon>Magnoliopsida</taxon>
        <taxon>eudicotyledons</taxon>
        <taxon>Gunneridae</taxon>
        <taxon>Pentapetalae</taxon>
        <taxon>rosids</taxon>
        <taxon>fabids</taxon>
        <taxon>Fagales</taxon>
        <taxon>Juglandaceae</taxon>
        <taxon>Carya</taxon>
    </lineage>
</organism>
<name>A0A8T1PM98_CARIL</name>
<evidence type="ECO:0000313" key="2">
    <source>
        <dbReference type="Proteomes" id="UP000811609"/>
    </source>
</evidence>
<proteinExistence type="predicted"/>
<dbReference type="PANTHER" id="PTHR47723:SF19">
    <property type="entry name" value="POLYNUCLEOTIDYL TRANSFERASE, RIBONUCLEASE H-LIKE SUPERFAMILY PROTEIN"/>
    <property type="match status" value="1"/>
</dbReference>
<dbReference type="InterPro" id="IPR053151">
    <property type="entry name" value="RNase_H-like"/>
</dbReference>